<gene>
    <name evidence="1" type="ORF">N825_19345</name>
</gene>
<sequence length="91" mass="9808">MSDVTSRLGFVASKGLADVEPRANWPMPAPSSAETPVPTRFVPKGPLAELNDEDAIAFAIQCFDDAFKPNFEGLRILSDALKYGTNRRPGG</sequence>
<reference evidence="1 2" key="1">
    <citation type="submission" date="2013-08" db="EMBL/GenBank/DDBJ databases">
        <title>The genome sequence of Skermanella stibiiresistens.</title>
        <authorList>
            <person name="Zhu W."/>
            <person name="Wang G."/>
        </authorList>
    </citation>
    <scope>NUCLEOTIDE SEQUENCE [LARGE SCALE GENOMIC DNA]</scope>
    <source>
        <strain evidence="1 2">SB22</strain>
    </source>
</reference>
<dbReference type="RefSeq" id="WP_037447164.1">
    <property type="nucleotide sequence ID" value="NZ_AVFL01000002.1"/>
</dbReference>
<dbReference type="Proteomes" id="UP000019486">
    <property type="component" value="Unassembled WGS sequence"/>
</dbReference>
<proteinExistence type="predicted"/>
<comment type="caution">
    <text evidence="1">The sequence shown here is derived from an EMBL/GenBank/DDBJ whole genome shotgun (WGS) entry which is preliminary data.</text>
</comment>
<accession>W9HCC0</accession>
<dbReference type="AlphaFoldDB" id="W9HCC0"/>
<protein>
    <submittedName>
        <fullName evidence="1">Uncharacterized protein</fullName>
    </submittedName>
</protein>
<organism evidence="1 2">
    <name type="scientific">Skermanella stibiiresistens SB22</name>
    <dbReference type="NCBI Taxonomy" id="1385369"/>
    <lineage>
        <taxon>Bacteria</taxon>
        <taxon>Pseudomonadati</taxon>
        <taxon>Pseudomonadota</taxon>
        <taxon>Alphaproteobacteria</taxon>
        <taxon>Rhodospirillales</taxon>
        <taxon>Azospirillaceae</taxon>
        <taxon>Skermanella</taxon>
    </lineage>
</organism>
<dbReference type="STRING" id="1385369.N825_19345"/>
<dbReference type="EMBL" id="AVFL01000002">
    <property type="protein sequence ID" value="EWY42347.1"/>
    <property type="molecule type" value="Genomic_DNA"/>
</dbReference>
<evidence type="ECO:0000313" key="1">
    <source>
        <dbReference type="EMBL" id="EWY42347.1"/>
    </source>
</evidence>
<evidence type="ECO:0000313" key="2">
    <source>
        <dbReference type="Proteomes" id="UP000019486"/>
    </source>
</evidence>
<name>W9HCC0_9PROT</name>
<keyword evidence="2" id="KW-1185">Reference proteome</keyword>